<name>A0A4U0YLZ8_9GAMM</name>
<dbReference type="EMBL" id="SWAV01000003">
    <property type="protein sequence ID" value="TKA91599.1"/>
    <property type="molecule type" value="Genomic_DNA"/>
</dbReference>
<dbReference type="PANTHER" id="PTHR46797">
    <property type="entry name" value="HTH-TYPE TRANSCRIPTIONAL REGULATOR"/>
    <property type="match status" value="1"/>
</dbReference>
<comment type="caution">
    <text evidence="5">The sequence shown here is derived from an EMBL/GenBank/DDBJ whole genome shotgun (WGS) entry which is preliminary data.</text>
</comment>
<sequence>MEQLAQALGARIRTQRKMCGLSQDALALTCNIDRSYMGRIERGEVNITVVKLYLIANALDCSPSSLLPPMPDQRGY</sequence>
<evidence type="ECO:0000256" key="1">
    <source>
        <dbReference type="ARBA" id="ARBA00023015"/>
    </source>
</evidence>
<gene>
    <name evidence="5" type="ORF">FA869_10920</name>
</gene>
<keyword evidence="3" id="KW-0804">Transcription</keyword>
<reference evidence="5 6" key="1">
    <citation type="submission" date="2019-04" db="EMBL/GenBank/DDBJ databases">
        <title>Crypto-aerobic microbial life in anoxic (sulfidic) marine sediments.</title>
        <authorList>
            <person name="Bhattacharya S."/>
            <person name="Roy C."/>
            <person name="Mondal N."/>
            <person name="Sarkar J."/>
            <person name="Mandal S."/>
            <person name="Rameez M.J."/>
            <person name="Ghosh W."/>
        </authorList>
    </citation>
    <scope>NUCLEOTIDE SEQUENCE [LARGE SCALE GENOMIC DNA]</scope>
    <source>
        <strain evidence="5 6">SBBB</strain>
    </source>
</reference>
<evidence type="ECO:0000313" key="6">
    <source>
        <dbReference type="Proteomes" id="UP000305198"/>
    </source>
</evidence>
<keyword evidence="1" id="KW-0805">Transcription regulation</keyword>
<dbReference type="RefSeq" id="WP_136869530.1">
    <property type="nucleotide sequence ID" value="NZ_SWAV01000003.1"/>
</dbReference>
<dbReference type="CDD" id="cd00093">
    <property type="entry name" value="HTH_XRE"/>
    <property type="match status" value="1"/>
</dbReference>
<protein>
    <submittedName>
        <fullName evidence="5">Helix-turn-helix transcriptional regulator</fullName>
    </submittedName>
</protein>
<dbReference type="Pfam" id="PF01381">
    <property type="entry name" value="HTH_3"/>
    <property type="match status" value="1"/>
</dbReference>
<organism evidence="5 6">
    <name type="scientific">Halopseudomonas bauzanensis</name>
    <dbReference type="NCBI Taxonomy" id="653930"/>
    <lineage>
        <taxon>Bacteria</taxon>
        <taxon>Pseudomonadati</taxon>
        <taxon>Pseudomonadota</taxon>
        <taxon>Gammaproteobacteria</taxon>
        <taxon>Pseudomonadales</taxon>
        <taxon>Pseudomonadaceae</taxon>
        <taxon>Halopseudomonas</taxon>
    </lineage>
</organism>
<evidence type="ECO:0000256" key="2">
    <source>
        <dbReference type="ARBA" id="ARBA00023125"/>
    </source>
</evidence>
<dbReference type="GO" id="GO:0003677">
    <property type="term" value="F:DNA binding"/>
    <property type="evidence" value="ECO:0007669"/>
    <property type="project" value="UniProtKB-KW"/>
</dbReference>
<dbReference type="InterPro" id="IPR001387">
    <property type="entry name" value="Cro/C1-type_HTH"/>
</dbReference>
<dbReference type="Gene3D" id="1.10.260.40">
    <property type="entry name" value="lambda repressor-like DNA-binding domains"/>
    <property type="match status" value="1"/>
</dbReference>
<dbReference type="GO" id="GO:0003700">
    <property type="term" value="F:DNA-binding transcription factor activity"/>
    <property type="evidence" value="ECO:0007669"/>
    <property type="project" value="TreeGrafter"/>
</dbReference>
<evidence type="ECO:0000259" key="4">
    <source>
        <dbReference type="PROSITE" id="PS50943"/>
    </source>
</evidence>
<dbReference type="SUPFAM" id="SSF47413">
    <property type="entry name" value="lambda repressor-like DNA-binding domains"/>
    <property type="match status" value="1"/>
</dbReference>
<keyword evidence="2" id="KW-0238">DNA-binding</keyword>
<accession>A0A4U0YLZ8</accession>
<dbReference type="PANTHER" id="PTHR46797:SF23">
    <property type="entry name" value="HTH-TYPE TRANSCRIPTIONAL REGULATOR SUTR"/>
    <property type="match status" value="1"/>
</dbReference>
<proteinExistence type="predicted"/>
<dbReference type="SMART" id="SM00530">
    <property type="entry name" value="HTH_XRE"/>
    <property type="match status" value="1"/>
</dbReference>
<dbReference type="PROSITE" id="PS50943">
    <property type="entry name" value="HTH_CROC1"/>
    <property type="match status" value="1"/>
</dbReference>
<evidence type="ECO:0000256" key="3">
    <source>
        <dbReference type="ARBA" id="ARBA00023163"/>
    </source>
</evidence>
<dbReference type="AlphaFoldDB" id="A0A4U0YLZ8"/>
<dbReference type="InterPro" id="IPR010982">
    <property type="entry name" value="Lambda_DNA-bd_dom_sf"/>
</dbReference>
<feature type="domain" description="HTH cro/C1-type" evidence="4">
    <location>
        <begin position="12"/>
        <end position="66"/>
    </location>
</feature>
<evidence type="ECO:0000313" key="5">
    <source>
        <dbReference type="EMBL" id="TKA91599.1"/>
    </source>
</evidence>
<dbReference type="InterPro" id="IPR050807">
    <property type="entry name" value="TransReg_Diox_bact_type"/>
</dbReference>
<dbReference type="Proteomes" id="UP000305198">
    <property type="component" value="Unassembled WGS sequence"/>
</dbReference>
<dbReference type="GO" id="GO:0005829">
    <property type="term" value="C:cytosol"/>
    <property type="evidence" value="ECO:0007669"/>
    <property type="project" value="TreeGrafter"/>
</dbReference>